<proteinExistence type="inferred from homology"/>
<dbReference type="PANTHER" id="PTHR11727:SF7">
    <property type="entry name" value="DIMETHYLADENOSINE TRANSFERASE-RELATED"/>
    <property type="match status" value="1"/>
</dbReference>
<comment type="function">
    <text evidence="7">Specifically dimethylates two adjacent adenosines (A1518 and A1519) in the loop of a conserved hairpin near the 3'-end of 16S rRNA in the 30S particle. May play a critical role in biogenesis of 30S subunits.</text>
</comment>
<keyword evidence="6 7" id="KW-0694">RNA-binding</keyword>
<organism evidence="11 12">
    <name type="scientific">Larkinella terrae</name>
    <dbReference type="NCBI Taxonomy" id="2025311"/>
    <lineage>
        <taxon>Bacteria</taxon>
        <taxon>Pseudomonadati</taxon>
        <taxon>Bacteroidota</taxon>
        <taxon>Cytophagia</taxon>
        <taxon>Cytophagales</taxon>
        <taxon>Spirosomataceae</taxon>
        <taxon>Larkinella</taxon>
    </lineage>
</organism>
<dbReference type="GO" id="GO:0052908">
    <property type="term" value="F:16S rRNA (adenine(1518)-N(6)/adenine(1519)-N(6))-dimethyltransferase activity"/>
    <property type="evidence" value="ECO:0007669"/>
    <property type="project" value="UniProtKB-EC"/>
</dbReference>
<comment type="subcellular location">
    <subcellularLocation>
        <location evidence="7">Cytoplasm</location>
    </subcellularLocation>
</comment>
<feature type="binding site" evidence="7 8">
    <location>
        <position position="63"/>
    </location>
    <ligand>
        <name>S-adenosyl-L-methionine</name>
        <dbReference type="ChEBI" id="CHEBI:59789"/>
    </ligand>
</feature>
<keyword evidence="12" id="KW-1185">Reference proteome</keyword>
<evidence type="ECO:0000256" key="9">
    <source>
        <dbReference type="SAM" id="MobiDB-lite"/>
    </source>
</evidence>
<dbReference type="EC" id="2.1.1.182" evidence="7"/>
<dbReference type="GO" id="GO:0003723">
    <property type="term" value="F:RNA binding"/>
    <property type="evidence" value="ECO:0007669"/>
    <property type="project" value="UniProtKB-UniRule"/>
</dbReference>
<evidence type="ECO:0000256" key="4">
    <source>
        <dbReference type="ARBA" id="ARBA00022679"/>
    </source>
</evidence>
<keyword evidence="2 7" id="KW-0698">rRNA processing</keyword>
<feature type="binding site" evidence="7 8">
    <location>
        <position position="35"/>
    </location>
    <ligand>
        <name>S-adenosyl-L-methionine</name>
        <dbReference type="ChEBI" id="CHEBI:59789"/>
    </ligand>
</feature>
<evidence type="ECO:0000256" key="3">
    <source>
        <dbReference type="ARBA" id="ARBA00022603"/>
    </source>
</evidence>
<dbReference type="GO" id="GO:0005829">
    <property type="term" value="C:cytosol"/>
    <property type="evidence" value="ECO:0007669"/>
    <property type="project" value="TreeGrafter"/>
</dbReference>
<keyword evidence="3 7" id="KW-0489">Methyltransferase</keyword>
<evidence type="ECO:0000259" key="10">
    <source>
        <dbReference type="SMART" id="SM00650"/>
    </source>
</evidence>
<reference evidence="11 12" key="1">
    <citation type="journal article" date="2018" name="Antonie Van Leeuwenhoek">
        <title>Larkinella terrae sp. nov., isolated from soil on Jeju Island, South Korea.</title>
        <authorList>
            <person name="Ten L.N."/>
            <person name="Jeon J."/>
            <person name="Park S.J."/>
            <person name="Park S."/>
            <person name="Lee S.Y."/>
            <person name="Kim M.K."/>
            <person name="Jung H.Y."/>
        </authorList>
    </citation>
    <scope>NUCLEOTIDE SEQUENCE [LARGE SCALE GENOMIC DNA]</scope>
    <source>
        <strain evidence="11 12">KCTC 52001</strain>
    </source>
</reference>
<dbReference type="Gene3D" id="1.10.8.100">
    <property type="entry name" value="Ribosomal RNA adenine dimethylase-like, domain 2"/>
    <property type="match status" value="1"/>
</dbReference>
<comment type="caution">
    <text evidence="11">The sequence shown here is derived from an EMBL/GenBank/DDBJ whole genome shotgun (WGS) entry which is preliminary data.</text>
</comment>
<dbReference type="RefSeq" id="WP_154177800.1">
    <property type="nucleotide sequence ID" value="NZ_WJXZ01000014.1"/>
</dbReference>
<evidence type="ECO:0000256" key="2">
    <source>
        <dbReference type="ARBA" id="ARBA00022552"/>
    </source>
</evidence>
<comment type="catalytic activity">
    <reaction evidence="7">
        <text>adenosine(1518)/adenosine(1519) in 16S rRNA + 4 S-adenosyl-L-methionine = N(6)-dimethyladenosine(1518)/N(6)-dimethyladenosine(1519) in 16S rRNA + 4 S-adenosyl-L-homocysteine + 4 H(+)</text>
        <dbReference type="Rhea" id="RHEA:19609"/>
        <dbReference type="Rhea" id="RHEA-COMP:10232"/>
        <dbReference type="Rhea" id="RHEA-COMP:10233"/>
        <dbReference type="ChEBI" id="CHEBI:15378"/>
        <dbReference type="ChEBI" id="CHEBI:57856"/>
        <dbReference type="ChEBI" id="CHEBI:59789"/>
        <dbReference type="ChEBI" id="CHEBI:74411"/>
        <dbReference type="ChEBI" id="CHEBI:74493"/>
        <dbReference type="EC" id="2.1.1.182"/>
    </reaction>
</comment>
<gene>
    <name evidence="7 11" type="primary">rsmA</name>
    <name evidence="7" type="synonym">ksgA</name>
    <name evidence="11" type="ORF">GJJ30_24390</name>
</gene>
<feature type="domain" description="Ribosomal RNA adenine methylase transferase N-terminal" evidence="10">
    <location>
        <begin position="42"/>
        <end position="215"/>
    </location>
</feature>
<dbReference type="HAMAP" id="MF_00607">
    <property type="entry name" value="16SrRNA_methyltr_A"/>
    <property type="match status" value="1"/>
</dbReference>
<sequence>MPERSYGKNSKRAAPGREHSFRGDAVRAKKHLGQHFLKDLSIAERIAGLLSGHNGYQTVLEIGPGMGVLTQYLLATDLPFTTHVIEIDTESIAYLTAHFPMLRGRILDGDFLRMDLSTLFPEEPIAIIGNFPYNISSQILFKVLDHRQQVQEVVCMLQQEVAQRIASPPGNKDYGILSVLLQAYYDIKYEFTVDASVFSPPPKVQSGVISLRRNEVVALPCNEKKFVQVVKQGFNNRRKTLRNALKPLNLPESMLSHSLLDKRAEQLGVADFIELTNLIFNYDDGL</sequence>
<dbReference type="FunFam" id="1.10.8.100:FF:000001">
    <property type="entry name" value="Ribosomal RNA small subunit methyltransferase A"/>
    <property type="match status" value="1"/>
</dbReference>
<evidence type="ECO:0000313" key="12">
    <source>
        <dbReference type="Proteomes" id="UP000441754"/>
    </source>
</evidence>
<evidence type="ECO:0000256" key="6">
    <source>
        <dbReference type="ARBA" id="ARBA00022884"/>
    </source>
</evidence>
<keyword evidence="1 7" id="KW-0963">Cytoplasm</keyword>
<dbReference type="InterPro" id="IPR001737">
    <property type="entry name" value="KsgA/Erm"/>
</dbReference>
<dbReference type="SUPFAM" id="SSF53335">
    <property type="entry name" value="S-adenosyl-L-methionine-dependent methyltransferases"/>
    <property type="match status" value="1"/>
</dbReference>
<evidence type="ECO:0000256" key="1">
    <source>
        <dbReference type="ARBA" id="ARBA00022490"/>
    </source>
</evidence>
<dbReference type="OrthoDB" id="9814755at2"/>
<feature type="binding site" evidence="7 8">
    <location>
        <position position="37"/>
    </location>
    <ligand>
        <name>S-adenosyl-L-methionine</name>
        <dbReference type="ChEBI" id="CHEBI:59789"/>
    </ligand>
</feature>
<dbReference type="AlphaFoldDB" id="A0A7K0ESG7"/>
<dbReference type="PANTHER" id="PTHR11727">
    <property type="entry name" value="DIMETHYLADENOSINE TRANSFERASE"/>
    <property type="match status" value="1"/>
</dbReference>
<dbReference type="InterPro" id="IPR023165">
    <property type="entry name" value="rRNA_Ade_diMease-like_C"/>
</dbReference>
<keyword evidence="5 7" id="KW-0949">S-adenosyl-L-methionine</keyword>
<dbReference type="Gene3D" id="3.40.50.150">
    <property type="entry name" value="Vaccinia Virus protein VP39"/>
    <property type="match status" value="1"/>
</dbReference>
<dbReference type="InterPro" id="IPR011530">
    <property type="entry name" value="rRNA_adenine_dimethylase"/>
</dbReference>
<protein>
    <recommendedName>
        <fullName evidence="7">Ribosomal RNA small subunit methyltransferase A</fullName>
        <ecNumber evidence="7">2.1.1.182</ecNumber>
    </recommendedName>
    <alternativeName>
        <fullName evidence="7">16S rRNA (adenine(1518)-N(6)/adenine(1519)-N(6))-dimethyltransferase</fullName>
    </alternativeName>
    <alternativeName>
        <fullName evidence="7">16S rRNA dimethyladenosine transferase</fullName>
    </alternativeName>
    <alternativeName>
        <fullName evidence="7">16S rRNA dimethylase</fullName>
    </alternativeName>
    <alternativeName>
        <fullName evidence="7">S-adenosylmethionine-6-N', N'-adenosyl(rRNA) dimethyltransferase</fullName>
    </alternativeName>
</protein>
<dbReference type="InterPro" id="IPR029063">
    <property type="entry name" value="SAM-dependent_MTases_sf"/>
</dbReference>
<name>A0A7K0ESG7_9BACT</name>
<dbReference type="PROSITE" id="PS51689">
    <property type="entry name" value="SAM_RNA_A_N6_MT"/>
    <property type="match status" value="1"/>
</dbReference>
<dbReference type="Pfam" id="PF00398">
    <property type="entry name" value="RrnaAD"/>
    <property type="match status" value="1"/>
</dbReference>
<evidence type="ECO:0000313" key="11">
    <source>
        <dbReference type="EMBL" id="MRS64461.1"/>
    </source>
</evidence>
<feature type="binding site" evidence="7 8">
    <location>
        <position position="110"/>
    </location>
    <ligand>
        <name>S-adenosyl-L-methionine</name>
        <dbReference type="ChEBI" id="CHEBI:59789"/>
    </ligand>
</feature>
<evidence type="ECO:0000256" key="7">
    <source>
        <dbReference type="HAMAP-Rule" id="MF_00607"/>
    </source>
</evidence>
<accession>A0A7K0ESG7</accession>
<keyword evidence="4 7" id="KW-0808">Transferase</keyword>
<feature type="binding site" evidence="7 8">
    <location>
        <position position="86"/>
    </location>
    <ligand>
        <name>S-adenosyl-L-methionine</name>
        <dbReference type="ChEBI" id="CHEBI:59789"/>
    </ligand>
</feature>
<comment type="similarity">
    <text evidence="7">Belongs to the class I-like SAM-binding methyltransferase superfamily. rRNA adenine N(6)-methyltransferase family. RsmA subfamily.</text>
</comment>
<dbReference type="EMBL" id="WJXZ01000014">
    <property type="protein sequence ID" value="MRS64461.1"/>
    <property type="molecule type" value="Genomic_DNA"/>
</dbReference>
<feature type="binding site" evidence="7 8">
    <location>
        <position position="130"/>
    </location>
    <ligand>
        <name>S-adenosyl-L-methionine</name>
        <dbReference type="ChEBI" id="CHEBI:59789"/>
    </ligand>
</feature>
<dbReference type="SMART" id="SM00650">
    <property type="entry name" value="rADc"/>
    <property type="match status" value="1"/>
</dbReference>
<evidence type="ECO:0000256" key="8">
    <source>
        <dbReference type="PROSITE-ProRule" id="PRU01026"/>
    </source>
</evidence>
<dbReference type="Proteomes" id="UP000441754">
    <property type="component" value="Unassembled WGS sequence"/>
</dbReference>
<dbReference type="NCBIfam" id="TIGR00755">
    <property type="entry name" value="ksgA"/>
    <property type="match status" value="1"/>
</dbReference>
<feature type="region of interest" description="Disordered" evidence="9">
    <location>
        <begin position="1"/>
        <end position="20"/>
    </location>
</feature>
<dbReference type="InterPro" id="IPR020598">
    <property type="entry name" value="rRNA_Ade_methylase_Trfase_N"/>
</dbReference>
<evidence type="ECO:0000256" key="5">
    <source>
        <dbReference type="ARBA" id="ARBA00022691"/>
    </source>
</evidence>